<feature type="compositionally biased region" description="Basic residues" evidence="6">
    <location>
        <begin position="579"/>
        <end position="594"/>
    </location>
</feature>
<dbReference type="PANTHER" id="PTHR22807:SF4">
    <property type="entry name" value="28S RRNA (CYTOSINE-C(5))-METHYLTRANSFERASE"/>
    <property type="match status" value="1"/>
</dbReference>
<evidence type="ECO:0000313" key="8">
    <source>
        <dbReference type="EMBL" id="KAF2120243.1"/>
    </source>
</evidence>
<dbReference type="GO" id="GO:0070475">
    <property type="term" value="P:rRNA base methylation"/>
    <property type="evidence" value="ECO:0007669"/>
    <property type="project" value="TreeGrafter"/>
</dbReference>
<gene>
    <name evidence="8" type="ORF">BDV96DRAFT_514539</name>
</gene>
<accession>A0A6A5ZMZ6</accession>
<dbReference type="GO" id="GO:0003723">
    <property type="term" value="F:RNA binding"/>
    <property type="evidence" value="ECO:0007669"/>
    <property type="project" value="UniProtKB-UniRule"/>
</dbReference>
<comment type="similarity">
    <text evidence="5">Belongs to the class I-like SAM-binding methyltransferase superfamily. RsmB/NOP family.</text>
</comment>
<protein>
    <submittedName>
        <fullName evidence="8">S-adenosyl-L-methionine-dependent methyltransferase</fullName>
    </submittedName>
</protein>
<dbReference type="PROSITE" id="PS51686">
    <property type="entry name" value="SAM_MT_RSMB_NOP"/>
    <property type="match status" value="1"/>
</dbReference>
<dbReference type="Gene3D" id="3.40.50.150">
    <property type="entry name" value="Vaccinia Virus protein VP39"/>
    <property type="match status" value="1"/>
</dbReference>
<feature type="compositionally biased region" description="Basic and acidic residues" evidence="6">
    <location>
        <begin position="339"/>
        <end position="358"/>
    </location>
</feature>
<dbReference type="GO" id="GO:0008173">
    <property type="term" value="F:RNA methyltransferase activity"/>
    <property type="evidence" value="ECO:0007669"/>
    <property type="project" value="InterPro"/>
</dbReference>
<dbReference type="InterPro" id="IPR049560">
    <property type="entry name" value="MeTrfase_RsmB-F_NOP2_cat"/>
</dbReference>
<dbReference type="EMBL" id="ML977314">
    <property type="protein sequence ID" value="KAF2120243.1"/>
    <property type="molecule type" value="Genomic_DNA"/>
</dbReference>
<feature type="binding site" evidence="5">
    <location>
        <position position="280"/>
    </location>
    <ligand>
        <name>S-adenosyl-L-methionine</name>
        <dbReference type="ChEBI" id="CHEBI:59789"/>
    </ligand>
</feature>
<dbReference type="AlphaFoldDB" id="A0A6A5ZMZ6"/>
<dbReference type="Pfam" id="PF01189">
    <property type="entry name" value="Methyltr_RsmB-F"/>
    <property type="match status" value="1"/>
</dbReference>
<reference evidence="8" key="1">
    <citation type="journal article" date="2020" name="Stud. Mycol.">
        <title>101 Dothideomycetes genomes: a test case for predicting lifestyles and emergence of pathogens.</title>
        <authorList>
            <person name="Haridas S."/>
            <person name="Albert R."/>
            <person name="Binder M."/>
            <person name="Bloem J."/>
            <person name="Labutti K."/>
            <person name="Salamov A."/>
            <person name="Andreopoulos B."/>
            <person name="Baker S."/>
            <person name="Barry K."/>
            <person name="Bills G."/>
            <person name="Bluhm B."/>
            <person name="Cannon C."/>
            <person name="Castanera R."/>
            <person name="Culley D."/>
            <person name="Daum C."/>
            <person name="Ezra D."/>
            <person name="Gonzalez J."/>
            <person name="Henrissat B."/>
            <person name="Kuo A."/>
            <person name="Liang C."/>
            <person name="Lipzen A."/>
            <person name="Lutzoni F."/>
            <person name="Magnuson J."/>
            <person name="Mondo S."/>
            <person name="Nolan M."/>
            <person name="Ohm R."/>
            <person name="Pangilinan J."/>
            <person name="Park H.-J."/>
            <person name="Ramirez L."/>
            <person name="Alfaro M."/>
            <person name="Sun H."/>
            <person name="Tritt A."/>
            <person name="Yoshinaga Y."/>
            <person name="Zwiers L.-H."/>
            <person name="Turgeon B."/>
            <person name="Goodwin S."/>
            <person name="Spatafora J."/>
            <person name="Crous P."/>
            <person name="Grigoriev I."/>
        </authorList>
    </citation>
    <scope>NUCLEOTIDE SEQUENCE</scope>
    <source>
        <strain evidence="8">CBS 627.86</strain>
    </source>
</reference>
<feature type="region of interest" description="Disordered" evidence="6">
    <location>
        <begin position="338"/>
        <end position="396"/>
    </location>
</feature>
<evidence type="ECO:0000256" key="4">
    <source>
        <dbReference type="ARBA" id="ARBA00022884"/>
    </source>
</evidence>
<keyword evidence="4 5" id="KW-0694">RNA-binding</keyword>
<proteinExistence type="inferred from homology"/>
<feature type="compositionally biased region" description="Acidic residues" evidence="6">
    <location>
        <begin position="386"/>
        <end position="395"/>
    </location>
</feature>
<dbReference type="Pfam" id="PF21148">
    <property type="entry name" value="NSUN5_fdxn-like"/>
    <property type="match status" value="1"/>
</dbReference>
<sequence>MSLYYEAADVLANTANVGGSLKSRIYKKSDRKSSPAQLYALVTEAAKWSPVLKVVIEKSGLLEEEKKLTPVLALLLTHDLLVSKGGVAAPANHVLKLAITRHKARLGAEFTKARISGGYTTLAAFKNAVNDGKLNSEEEPTQATVRHPRWVRVNSVKTTLEDQLATTFAGFEKKDDLRDILSAPGSAKVYHIDSNIPHLLAFPSRIDLSKSPAYAKGQIIFQDKASCFPAYLLDPTPEDGDVIDGCAAPGNKTTHLAAILQSRTSHRVGDARTPSVIAFEKDNFRAGTLTKMVKLASADSIVTVKAGQDFLLARPDSTEFANVGAILLDPSCSGSGIVGRDDTVKMHLPEGSTSERPKGAKGKKRKRGDVSDKATKPSASLRLDLEDTTPEDTPEEIPIHDRLGERLVALSTFQLKILAHAMRFPNARKITYSTCSVHFEENEGVVSQALLSSAATQGGWTIQKRKDQVAGLKNWRKRGIWEEHQLESSKLGDHFREDVLDACIRCEKGTNEGTMGFFVAAFVRHGGSYSLNEGRSINEAVEEPTPEEELEEWNGFSDEDTSEAKKRNGVNEQKASEHKAKKNKKRRKSKTSCN</sequence>
<evidence type="ECO:0000313" key="9">
    <source>
        <dbReference type="Proteomes" id="UP000799770"/>
    </source>
</evidence>
<dbReference type="GO" id="GO:0005730">
    <property type="term" value="C:nucleolus"/>
    <property type="evidence" value="ECO:0007669"/>
    <property type="project" value="TreeGrafter"/>
</dbReference>
<evidence type="ECO:0000256" key="1">
    <source>
        <dbReference type="ARBA" id="ARBA00022603"/>
    </source>
</evidence>
<feature type="domain" description="SAM-dependent MTase RsmB/NOP-type" evidence="7">
    <location>
        <begin position="139"/>
        <end position="525"/>
    </location>
</feature>
<feature type="binding site" evidence="5">
    <location>
        <position position="309"/>
    </location>
    <ligand>
        <name>S-adenosyl-L-methionine</name>
        <dbReference type="ChEBI" id="CHEBI:59789"/>
    </ligand>
</feature>
<feature type="compositionally biased region" description="Acidic residues" evidence="6">
    <location>
        <begin position="540"/>
        <end position="561"/>
    </location>
</feature>
<evidence type="ECO:0000256" key="6">
    <source>
        <dbReference type="SAM" id="MobiDB-lite"/>
    </source>
</evidence>
<feature type="binding site" evidence="5">
    <location>
        <position position="329"/>
    </location>
    <ligand>
        <name>S-adenosyl-L-methionine</name>
        <dbReference type="ChEBI" id="CHEBI:59789"/>
    </ligand>
</feature>
<dbReference type="OrthoDB" id="435282at2759"/>
<keyword evidence="3 5" id="KW-0949">S-adenosyl-L-methionine</keyword>
<evidence type="ECO:0000259" key="7">
    <source>
        <dbReference type="PROSITE" id="PS51686"/>
    </source>
</evidence>
<keyword evidence="9" id="KW-1185">Reference proteome</keyword>
<dbReference type="Pfam" id="PF21153">
    <property type="entry name" value="NSUN5_N"/>
    <property type="match status" value="1"/>
</dbReference>
<evidence type="ECO:0000256" key="2">
    <source>
        <dbReference type="ARBA" id="ARBA00022679"/>
    </source>
</evidence>
<dbReference type="InterPro" id="IPR049561">
    <property type="entry name" value="NSUN5_7_fdxn-like"/>
</dbReference>
<dbReference type="Gene3D" id="3.30.70.1170">
    <property type="entry name" value="Sun protein, domain 3"/>
    <property type="match status" value="1"/>
</dbReference>
<dbReference type="PANTHER" id="PTHR22807">
    <property type="entry name" value="NOP2 YEAST -RELATED NOL1/NOP2/FMU SUN DOMAIN-CONTAINING"/>
    <property type="match status" value="1"/>
</dbReference>
<evidence type="ECO:0000256" key="5">
    <source>
        <dbReference type="PROSITE-ProRule" id="PRU01023"/>
    </source>
</evidence>
<feature type="active site" description="Nucleophile" evidence="5">
    <location>
        <position position="435"/>
    </location>
</feature>
<keyword evidence="1 5" id="KW-0489">Methyltransferase</keyword>
<dbReference type="Proteomes" id="UP000799770">
    <property type="component" value="Unassembled WGS sequence"/>
</dbReference>
<dbReference type="SUPFAM" id="SSF53335">
    <property type="entry name" value="S-adenosyl-L-methionine-dependent methyltransferases"/>
    <property type="match status" value="1"/>
</dbReference>
<evidence type="ECO:0000256" key="3">
    <source>
        <dbReference type="ARBA" id="ARBA00022691"/>
    </source>
</evidence>
<dbReference type="InterPro" id="IPR001678">
    <property type="entry name" value="MeTrfase_RsmB-F_NOP2_dom"/>
</dbReference>
<organism evidence="8 9">
    <name type="scientific">Lophiotrema nucula</name>
    <dbReference type="NCBI Taxonomy" id="690887"/>
    <lineage>
        <taxon>Eukaryota</taxon>
        <taxon>Fungi</taxon>
        <taxon>Dikarya</taxon>
        <taxon>Ascomycota</taxon>
        <taxon>Pezizomycotina</taxon>
        <taxon>Dothideomycetes</taxon>
        <taxon>Pleosporomycetidae</taxon>
        <taxon>Pleosporales</taxon>
        <taxon>Lophiotremataceae</taxon>
        <taxon>Lophiotrema</taxon>
    </lineage>
</organism>
<name>A0A6A5ZMZ6_9PLEO</name>
<dbReference type="InterPro" id="IPR029063">
    <property type="entry name" value="SAM-dependent_MTases_sf"/>
</dbReference>
<feature type="binding site" evidence="5">
    <location>
        <begin position="246"/>
        <end position="252"/>
    </location>
    <ligand>
        <name>S-adenosyl-L-methionine</name>
        <dbReference type="ChEBI" id="CHEBI:59789"/>
    </ligand>
</feature>
<dbReference type="PRINTS" id="PR02008">
    <property type="entry name" value="RCMTFAMILY"/>
</dbReference>
<feature type="region of interest" description="Disordered" evidence="6">
    <location>
        <begin position="535"/>
        <end position="594"/>
    </location>
</feature>
<dbReference type="InterPro" id="IPR048889">
    <property type="entry name" value="NSUN5_RCM1_N"/>
</dbReference>
<keyword evidence="2 5" id="KW-0808">Transferase</keyword>
<dbReference type="InterPro" id="IPR023267">
    <property type="entry name" value="RCMT"/>
</dbReference>